<accession>A0AAP2DFZ3</accession>
<evidence type="ECO:0000256" key="1">
    <source>
        <dbReference type="SAM" id="Phobius"/>
    </source>
</evidence>
<dbReference type="GO" id="GO:0016116">
    <property type="term" value="P:carotenoid metabolic process"/>
    <property type="evidence" value="ECO:0007669"/>
    <property type="project" value="InterPro"/>
</dbReference>
<dbReference type="AlphaFoldDB" id="A0AAP2DFZ3"/>
<dbReference type="EMBL" id="JAHESC010000029">
    <property type="protein sequence ID" value="MBT1688632.1"/>
    <property type="molecule type" value="Genomic_DNA"/>
</dbReference>
<name>A0AAP2DFZ3_9BACT</name>
<gene>
    <name evidence="3" type="ORF">KK078_18825</name>
</gene>
<keyword evidence="1" id="KW-0472">Membrane</keyword>
<dbReference type="RefSeq" id="WP_254091857.1">
    <property type="nucleotide sequence ID" value="NZ_JAHESC010000029.1"/>
</dbReference>
<dbReference type="Pfam" id="PF01593">
    <property type="entry name" value="Amino_oxidase"/>
    <property type="match status" value="1"/>
</dbReference>
<dbReference type="Gene3D" id="3.50.50.60">
    <property type="entry name" value="FAD/NAD(P)-binding domain"/>
    <property type="match status" value="1"/>
</dbReference>
<dbReference type="PANTHER" id="PTHR46313">
    <property type="match status" value="1"/>
</dbReference>
<dbReference type="Proteomes" id="UP001319180">
    <property type="component" value="Unassembled WGS sequence"/>
</dbReference>
<dbReference type="InterPro" id="IPR002937">
    <property type="entry name" value="Amino_oxidase"/>
</dbReference>
<evidence type="ECO:0000259" key="2">
    <source>
        <dbReference type="Pfam" id="PF01593"/>
    </source>
</evidence>
<dbReference type="InterPro" id="IPR036188">
    <property type="entry name" value="FAD/NAD-bd_sf"/>
</dbReference>
<protein>
    <submittedName>
        <fullName evidence="3">FAD-dependent oxidoreductase</fullName>
    </submittedName>
</protein>
<dbReference type="GO" id="GO:0016491">
    <property type="term" value="F:oxidoreductase activity"/>
    <property type="evidence" value="ECO:0007669"/>
    <property type="project" value="InterPro"/>
</dbReference>
<comment type="caution">
    <text evidence="3">The sequence shown here is derived from an EMBL/GenBank/DDBJ whole genome shotgun (WGS) entry which is preliminary data.</text>
</comment>
<proteinExistence type="predicted"/>
<keyword evidence="1" id="KW-1133">Transmembrane helix</keyword>
<feature type="transmembrane region" description="Helical" evidence="1">
    <location>
        <begin position="7"/>
        <end position="27"/>
    </location>
</feature>
<dbReference type="InterPro" id="IPR045892">
    <property type="entry name" value="CrtISO-like"/>
</dbReference>
<keyword evidence="4" id="KW-1185">Reference proteome</keyword>
<feature type="domain" description="Amine oxidase" evidence="2">
    <location>
        <begin position="18"/>
        <end position="482"/>
    </location>
</feature>
<reference evidence="3 4" key="1">
    <citation type="submission" date="2021-05" db="EMBL/GenBank/DDBJ databases">
        <title>A Polyphasic approach of four new species of the genus Ohtaekwangia: Ohtaekwangia histidinii sp. nov., Ohtaekwangia cretensis sp. nov., Ohtaekwangia indiensis sp. nov., Ohtaekwangia reichenbachii sp. nov. from diverse environment.</title>
        <authorList>
            <person name="Octaviana S."/>
        </authorList>
    </citation>
    <scope>NUCLEOTIDE SEQUENCE [LARGE SCALE GENOMIC DNA]</scope>
    <source>
        <strain evidence="3 4">PWU37</strain>
    </source>
</reference>
<evidence type="ECO:0000313" key="3">
    <source>
        <dbReference type="EMBL" id="MBT1688632.1"/>
    </source>
</evidence>
<sequence>MRSYARVMYDVVIVGGGIAGMSCALRLQAKGFSTVVLEAHGQLGGCAGFFTKHGFSFDVGATTLVDFQENGVGGLFCAEVGLELPPGEYIDYIAWLPDRQVTLYHDPCQWVQERAAKLGNSAAHQAFWKLSDKVSSVFWEASRRGIILPFAGLADVVRAVKCIGVSNLYLARYLNRSMLDVLKEFGLEHDSPLRGLLAMLIEDTLHTTLEEAPFINAALGITIRGSGLMRPVGGMRGYFNYIEAYYKKIGGTVKKGHTVTALQQRDQWEVATTKATFAARGAVVTLPLENLYALVPPSIRVKLDRYRAPGVDSYGGAIVVFLGVPEENVATHAIRHHQLLIDYDRPLGNGNNMFISISAPGDHASAPPGFRAVMLSTHCSIASWTDLPEGEYQAKKTAIASVLIGHATRVYPSLMLHHRVLEVGTPVTYQKYTRRHLGAVGGHKLSRKNANLHAIPHDIGVKHLALAGDATWPGLGTVAGVMVSKIVSDRLCQTLRR</sequence>
<evidence type="ECO:0000313" key="4">
    <source>
        <dbReference type="Proteomes" id="UP001319180"/>
    </source>
</evidence>
<dbReference type="PANTHER" id="PTHR46313:SF3">
    <property type="entry name" value="PROLYCOPENE ISOMERASE, CHLOROPLASTIC"/>
    <property type="match status" value="1"/>
</dbReference>
<dbReference type="SUPFAM" id="SSF51905">
    <property type="entry name" value="FAD/NAD(P)-binding domain"/>
    <property type="match status" value="1"/>
</dbReference>
<dbReference type="PROSITE" id="PS51257">
    <property type="entry name" value="PROKAR_LIPOPROTEIN"/>
    <property type="match status" value="1"/>
</dbReference>
<keyword evidence="1" id="KW-0812">Transmembrane</keyword>
<organism evidence="3 4">
    <name type="scientific">Dawidia soli</name>
    <dbReference type="NCBI Taxonomy" id="2782352"/>
    <lineage>
        <taxon>Bacteria</taxon>
        <taxon>Pseudomonadati</taxon>
        <taxon>Bacteroidota</taxon>
        <taxon>Cytophagia</taxon>
        <taxon>Cytophagales</taxon>
        <taxon>Chryseotaleaceae</taxon>
        <taxon>Dawidia</taxon>
    </lineage>
</organism>